<keyword evidence="13" id="KW-1185">Reference proteome</keyword>
<evidence type="ECO:0000256" key="2">
    <source>
        <dbReference type="ARBA" id="ARBA00022475"/>
    </source>
</evidence>
<gene>
    <name evidence="12" type="ORF">SAMN05660313_02018</name>
</gene>
<dbReference type="STRING" id="76595.SAMN05660313_02018"/>
<keyword evidence="2" id="KW-1003">Cell membrane</keyword>
<dbReference type="Proteomes" id="UP000183257">
    <property type="component" value="Unassembled WGS sequence"/>
</dbReference>
<dbReference type="PANTHER" id="PTHR21174">
    <property type="match status" value="1"/>
</dbReference>
<keyword evidence="12" id="KW-0378">Hydrolase</keyword>
<sequence length="410" mass="47600">MVHLITKTMADIIKETEDYVISLLTNELDSNFLYHNIRHTQRVVKSTQELLNFYNLDVKDSEDLLLTAWLHDAGYTKSAKSHEKESCIIAREFLTSKNFSEERIKNVCDLIMATEKGYEPKNLKEEIIADADCSHLGKESYLETTEMLREELSLLGIADYSPADWRNANIKMFQTEHRFYTDFAINKWQENKDNNLSKLIKARKKMKKLEKKEKVKAQYKAQIKDKSPERGVQTMYRVTMRNHLKLSDIADTKANILLSVNAIIISLVLADLMPKLDSPSNKYLILPTALFMFFSVISMVLSIIATRPNITSGEFTKEDVKNKKVNLLFFGNFHKMKLEDYEWAIQELIKDQAYVYSSLTKDLYFLGLVLDRKYKLLRITYAIFMVGMIVSVLSFFLALHFYGPREAVLL</sequence>
<dbReference type="InterPro" id="IPR043760">
    <property type="entry name" value="PycTM_dom"/>
</dbReference>
<dbReference type="InterPro" id="IPR006674">
    <property type="entry name" value="HD_domain"/>
</dbReference>
<accession>A0A1K1PMJ7</accession>
<dbReference type="GO" id="GO:0051607">
    <property type="term" value="P:defense response to virus"/>
    <property type="evidence" value="ECO:0007669"/>
    <property type="project" value="UniProtKB-KW"/>
</dbReference>
<dbReference type="AlphaFoldDB" id="A0A1K1PMJ7"/>
<keyword evidence="3 9" id="KW-0812">Transmembrane</keyword>
<keyword evidence="7 9" id="KW-0472">Membrane</keyword>
<evidence type="ECO:0000256" key="1">
    <source>
        <dbReference type="ARBA" id="ARBA00004236"/>
    </source>
</evidence>
<dbReference type="Gene3D" id="1.10.3210.10">
    <property type="entry name" value="Hypothetical protein af1432"/>
    <property type="match status" value="1"/>
</dbReference>
<keyword evidence="4" id="KW-0547">Nucleotide-binding</keyword>
<feature type="domain" description="HD" evidence="10">
    <location>
        <begin position="37"/>
        <end position="133"/>
    </location>
</feature>
<proteinExistence type="predicted"/>
<evidence type="ECO:0000256" key="8">
    <source>
        <dbReference type="SAM" id="Coils"/>
    </source>
</evidence>
<evidence type="ECO:0000256" key="5">
    <source>
        <dbReference type="ARBA" id="ARBA00022989"/>
    </source>
</evidence>
<evidence type="ECO:0000256" key="7">
    <source>
        <dbReference type="ARBA" id="ARBA00023136"/>
    </source>
</evidence>
<evidence type="ECO:0000256" key="3">
    <source>
        <dbReference type="ARBA" id="ARBA00022692"/>
    </source>
</evidence>
<feature type="domain" description="Pycsar effector protein" evidence="11">
    <location>
        <begin position="236"/>
        <end position="397"/>
    </location>
</feature>
<evidence type="ECO:0000256" key="6">
    <source>
        <dbReference type="ARBA" id="ARBA00023118"/>
    </source>
</evidence>
<feature type="coiled-coil region" evidence="8">
    <location>
        <begin position="192"/>
        <end position="222"/>
    </location>
</feature>
<dbReference type="SUPFAM" id="SSF109604">
    <property type="entry name" value="HD-domain/PDEase-like"/>
    <property type="match status" value="1"/>
</dbReference>
<evidence type="ECO:0000313" key="12">
    <source>
        <dbReference type="EMBL" id="SFW48944.1"/>
    </source>
</evidence>
<name>A0A1K1PMJ7_9FLAO</name>
<dbReference type="GO" id="GO:0000166">
    <property type="term" value="F:nucleotide binding"/>
    <property type="evidence" value="ECO:0007669"/>
    <property type="project" value="UniProtKB-KW"/>
</dbReference>
<dbReference type="EMBL" id="FPIY01000002">
    <property type="protein sequence ID" value="SFW48944.1"/>
    <property type="molecule type" value="Genomic_DNA"/>
</dbReference>
<comment type="subcellular location">
    <subcellularLocation>
        <location evidence="1">Cell membrane</location>
    </subcellularLocation>
</comment>
<feature type="transmembrane region" description="Helical" evidence="9">
    <location>
        <begin position="284"/>
        <end position="305"/>
    </location>
</feature>
<dbReference type="CDD" id="cd00077">
    <property type="entry name" value="HDc"/>
    <property type="match status" value="1"/>
</dbReference>
<keyword evidence="8" id="KW-0175">Coiled coil</keyword>
<dbReference type="InterPro" id="IPR009218">
    <property type="entry name" value="HD_phosphohydro"/>
</dbReference>
<organism evidence="12 13">
    <name type="scientific">Cellulophaga fucicola</name>
    <dbReference type="NCBI Taxonomy" id="76595"/>
    <lineage>
        <taxon>Bacteria</taxon>
        <taxon>Pseudomonadati</taxon>
        <taxon>Bacteroidota</taxon>
        <taxon>Flavobacteriia</taxon>
        <taxon>Flavobacteriales</taxon>
        <taxon>Flavobacteriaceae</taxon>
        <taxon>Cellulophaga</taxon>
    </lineage>
</organism>
<dbReference type="InterPro" id="IPR003607">
    <property type="entry name" value="HD/PDEase_dom"/>
</dbReference>
<feature type="transmembrane region" description="Helical" evidence="9">
    <location>
        <begin position="379"/>
        <end position="402"/>
    </location>
</feature>
<feature type="transmembrane region" description="Helical" evidence="9">
    <location>
        <begin position="254"/>
        <end position="272"/>
    </location>
</feature>
<evidence type="ECO:0000259" key="11">
    <source>
        <dbReference type="Pfam" id="PF18967"/>
    </source>
</evidence>
<dbReference type="GO" id="GO:0016787">
    <property type="term" value="F:hydrolase activity"/>
    <property type="evidence" value="ECO:0007669"/>
    <property type="project" value="UniProtKB-KW"/>
</dbReference>
<protein>
    <submittedName>
        <fullName evidence="12">Predicted metal-dependent phosphohydrolase, HD superfamily</fullName>
    </submittedName>
</protein>
<keyword evidence="5 9" id="KW-1133">Transmembrane helix</keyword>
<evidence type="ECO:0000256" key="9">
    <source>
        <dbReference type="SAM" id="Phobius"/>
    </source>
</evidence>
<dbReference type="Pfam" id="PF18967">
    <property type="entry name" value="PycTM"/>
    <property type="match status" value="1"/>
</dbReference>
<reference evidence="13" key="1">
    <citation type="submission" date="2016-11" db="EMBL/GenBank/DDBJ databases">
        <authorList>
            <person name="Varghese N."/>
            <person name="Submissions S."/>
        </authorList>
    </citation>
    <scope>NUCLEOTIDE SEQUENCE [LARGE SCALE GENOMIC DNA]</scope>
    <source>
        <strain evidence="13">DSM 24786</strain>
    </source>
</reference>
<evidence type="ECO:0000259" key="10">
    <source>
        <dbReference type="Pfam" id="PF01966"/>
    </source>
</evidence>
<evidence type="ECO:0000256" key="4">
    <source>
        <dbReference type="ARBA" id="ARBA00022741"/>
    </source>
</evidence>
<dbReference type="Pfam" id="PF01966">
    <property type="entry name" value="HD"/>
    <property type="match status" value="1"/>
</dbReference>
<dbReference type="GO" id="GO:0005886">
    <property type="term" value="C:plasma membrane"/>
    <property type="evidence" value="ECO:0007669"/>
    <property type="project" value="UniProtKB-SubCell"/>
</dbReference>
<keyword evidence="6" id="KW-0051">Antiviral defense</keyword>
<dbReference type="PANTHER" id="PTHR21174:SF0">
    <property type="entry name" value="HD PHOSPHOHYDROLASE FAMILY PROTEIN-RELATED"/>
    <property type="match status" value="1"/>
</dbReference>
<evidence type="ECO:0000313" key="13">
    <source>
        <dbReference type="Proteomes" id="UP000183257"/>
    </source>
</evidence>